<comment type="similarity">
    <text evidence="1">Belongs to the barstar family.</text>
</comment>
<accession>A0A2N8TUF8</accession>
<dbReference type="Gene3D" id="3.30.370.10">
    <property type="entry name" value="Barstar-like"/>
    <property type="match status" value="1"/>
</dbReference>
<dbReference type="InterPro" id="IPR035905">
    <property type="entry name" value="Barstar-like_sf"/>
</dbReference>
<comment type="caution">
    <text evidence="3">The sequence shown here is derived from an EMBL/GenBank/DDBJ whole genome shotgun (WGS) entry which is preliminary data.</text>
</comment>
<feature type="domain" description="Barstar (barnase inhibitor)" evidence="2">
    <location>
        <begin position="271"/>
        <end position="337"/>
    </location>
</feature>
<proteinExistence type="inferred from homology"/>
<dbReference type="SUPFAM" id="SSF52038">
    <property type="entry name" value="Barstar-related"/>
    <property type="match status" value="1"/>
</dbReference>
<dbReference type="Pfam" id="PF01337">
    <property type="entry name" value="Barstar"/>
    <property type="match status" value="1"/>
</dbReference>
<name>A0A2N8TUF8_9ACTN</name>
<dbReference type="Proteomes" id="UP000235943">
    <property type="component" value="Unassembled WGS sequence"/>
</dbReference>
<dbReference type="AlphaFoldDB" id="A0A2N8TUF8"/>
<evidence type="ECO:0000259" key="2">
    <source>
        <dbReference type="Pfam" id="PF01337"/>
    </source>
</evidence>
<organism evidence="3 4">
    <name type="scientific">Streptomyces cahuitamycinicus</name>
    <dbReference type="NCBI Taxonomy" id="2070367"/>
    <lineage>
        <taxon>Bacteria</taxon>
        <taxon>Bacillati</taxon>
        <taxon>Actinomycetota</taxon>
        <taxon>Actinomycetes</taxon>
        <taxon>Kitasatosporales</taxon>
        <taxon>Streptomycetaceae</taxon>
        <taxon>Streptomyces</taxon>
    </lineage>
</organism>
<keyword evidence="4" id="KW-1185">Reference proteome</keyword>
<dbReference type="EMBL" id="POUC01000039">
    <property type="protein sequence ID" value="PNG22664.1"/>
    <property type="molecule type" value="Genomic_DNA"/>
</dbReference>
<reference evidence="3 4" key="1">
    <citation type="submission" date="2018-01" db="EMBL/GenBank/DDBJ databases">
        <title>Draft genome sequence of Streptomyces sp. 13K301.</title>
        <authorList>
            <person name="Sahin N."/>
            <person name="Saygin H."/>
            <person name="Ay H."/>
        </authorList>
    </citation>
    <scope>NUCLEOTIDE SEQUENCE [LARGE SCALE GENOMIC DNA]</scope>
    <source>
        <strain evidence="3 4">13K301</strain>
    </source>
</reference>
<gene>
    <name evidence="3" type="ORF">C1J00_08195</name>
</gene>
<evidence type="ECO:0000313" key="3">
    <source>
        <dbReference type="EMBL" id="PNG22664.1"/>
    </source>
</evidence>
<protein>
    <recommendedName>
        <fullName evidence="2">Barstar (barnase inhibitor) domain-containing protein</fullName>
    </recommendedName>
</protein>
<sequence length="365" mass="40470">MIPTVHGGGGHGGQGRYVLTESEHGHIWGVCAEVEGLFREPRRSTYELFGWVPDGAGVRGWVGCRVWLVPEDRTTDPWLLEDAESLGQRSRTDALVLTGVDDHMGPPEGYRAPVRLHDGNRWLGSCREFTRVLPEEQAAPSLVLRGLSPGDRLRQALAKGTRRALDLDEAWLEIRDDSGEPLTDRLLRPRIREWRPSAHGPDLIDLELGDELDRPVPGYARPIWDRWLVGPPEAPGAWAGLDTRQREAWLELVLERGCRLQHPDGPAGQLYELDGRHITDEPSLYLALGEAVNGPGGYFGGCVDALADCLEGNFGYTAPATLRWRDVATAREHLSHALTPEGEPYDLVSLVLEVLSEGRMRVTFA</sequence>
<dbReference type="RefSeq" id="WP_102908363.1">
    <property type="nucleotide sequence ID" value="NZ_POUC01000039.1"/>
</dbReference>
<dbReference type="OrthoDB" id="8859549at2"/>
<evidence type="ECO:0000313" key="4">
    <source>
        <dbReference type="Proteomes" id="UP000235943"/>
    </source>
</evidence>
<evidence type="ECO:0000256" key="1">
    <source>
        <dbReference type="ARBA" id="ARBA00006845"/>
    </source>
</evidence>
<dbReference type="InterPro" id="IPR000468">
    <property type="entry name" value="Barstar"/>
</dbReference>